<dbReference type="Proteomes" id="UP001500013">
    <property type="component" value="Unassembled WGS sequence"/>
</dbReference>
<protein>
    <submittedName>
        <fullName evidence="13">CDP-alcohol phosphatidyltransferase family protein</fullName>
    </submittedName>
</protein>
<keyword evidence="9" id="KW-0594">Phospholipid biosynthesis</keyword>
<evidence type="ECO:0000256" key="6">
    <source>
        <dbReference type="ARBA" id="ARBA00022989"/>
    </source>
</evidence>
<dbReference type="Pfam" id="PF01066">
    <property type="entry name" value="CDP-OH_P_transf"/>
    <property type="match status" value="1"/>
</dbReference>
<evidence type="ECO:0000256" key="3">
    <source>
        <dbReference type="ARBA" id="ARBA00022516"/>
    </source>
</evidence>
<evidence type="ECO:0000256" key="2">
    <source>
        <dbReference type="ARBA" id="ARBA00010441"/>
    </source>
</evidence>
<keyword evidence="8 12" id="KW-0472">Membrane</keyword>
<feature type="transmembrane region" description="Helical" evidence="12">
    <location>
        <begin position="134"/>
        <end position="154"/>
    </location>
</feature>
<comment type="similarity">
    <text evidence="2 11">Belongs to the CDP-alcohol phosphatidyltransferase class-I family.</text>
</comment>
<dbReference type="Gene3D" id="1.20.120.1760">
    <property type="match status" value="1"/>
</dbReference>
<evidence type="ECO:0000256" key="4">
    <source>
        <dbReference type="ARBA" id="ARBA00022679"/>
    </source>
</evidence>
<evidence type="ECO:0000256" key="12">
    <source>
        <dbReference type="SAM" id="Phobius"/>
    </source>
</evidence>
<gene>
    <name evidence="13" type="ORF">GCM10009817_13610</name>
</gene>
<feature type="transmembrane region" description="Helical" evidence="12">
    <location>
        <begin position="166"/>
        <end position="185"/>
    </location>
</feature>
<evidence type="ECO:0000256" key="5">
    <source>
        <dbReference type="ARBA" id="ARBA00022692"/>
    </source>
</evidence>
<dbReference type="InterPro" id="IPR043130">
    <property type="entry name" value="CDP-OH_PTrfase_TM_dom"/>
</dbReference>
<evidence type="ECO:0000313" key="13">
    <source>
        <dbReference type="EMBL" id="GAA1974703.1"/>
    </source>
</evidence>
<keyword evidence="7" id="KW-0443">Lipid metabolism</keyword>
<name>A0ABN2RTM4_9MICO</name>
<dbReference type="PROSITE" id="PS00379">
    <property type="entry name" value="CDP_ALCOHOL_P_TRANSF"/>
    <property type="match status" value="1"/>
</dbReference>
<dbReference type="PANTHER" id="PTHR14269">
    <property type="entry name" value="CDP-DIACYLGLYCEROL--GLYCEROL-3-PHOSPHATE 3-PHOSPHATIDYLTRANSFERASE-RELATED"/>
    <property type="match status" value="1"/>
</dbReference>
<evidence type="ECO:0000256" key="10">
    <source>
        <dbReference type="ARBA" id="ARBA00023264"/>
    </source>
</evidence>
<dbReference type="InterPro" id="IPR050324">
    <property type="entry name" value="CDP-alcohol_PTase-I"/>
</dbReference>
<dbReference type="InterPro" id="IPR048254">
    <property type="entry name" value="CDP_ALCOHOL_P_TRANSF_CS"/>
</dbReference>
<evidence type="ECO:0000256" key="8">
    <source>
        <dbReference type="ARBA" id="ARBA00023136"/>
    </source>
</evidence>
<comment type="caution">
    <text evidence="13">The sequence shown here is derived from an EMBL/GenBank/DDBJ whole genome shotgun (WGS) entry which is preliminary data.</text>
</comment>
<feature type="transmembrane region" description="Helical" evidence="12">
    <location>
        <begin position="197"/>
        <end position="219"/>
    </location>
</feature>
<accession>A0ABN2RTM4</accession>
<evidence type="ECO:0000256" key="9">
    <source>
        <dbReference type="ARBA" id="ARBA00023209"/>
    </source>
</evidence>
<keyword evidence="10" id="KW-1208">Phospholipid metabolism</keyword>
<keyword evidence="5 12" id="KW-0812">Transmembrane</keyword>
<keyword evidence="14" id="KW-1185">Reference proteome</keyword>
<proteinExistence type="inferred from homology"/>
<evidence type="ECO:0000256" key="1">
    <source>
        <dbReference type="ARBA" id="ARBA00004141"/>
    </source>
</evidence>
<keyword evidence="6 12" id="KW-1133">Transmembrane helix</keyword>
<dbReference type="PANTHER" id="PTHR14269:SF62">
    <property type="entry name" value="CDP-DIACYLGLYCEROL--GLYCEROL-3-PHOSPHATE 3-PHOSPHATIDYLTRANSFERASE 1, CHLOROPLASTIC"/>
    <property type="match status" value="1"/>
</dbReference>
<sequence>MLAASGRGATDRVRIDAEQVRRGLRPPVRLAAVEVESAAQPEHVVSERLLTIPNVLSVLRLVGVPFFLWAILSERDGLALLLLMASGVTDYLDGKIARHFHMESRLGAFLDPIADRLYILTTLIGLLWRDLIPVWFVAALLAREAVMGLMLLYLRSRGQLGLPVHFVGKAATFNLLYAFPLLLLANREDWLGDLARPLGWAFAWWGLVLYWLAAVLYAIHARLVLTRAPRTVGP</sequence>
<evidence type="ECO:0000256" key="11">
    <source>
        <dbReference type="RuleBase" id="RU003750"/>
    </source>
</evidence>
<keyword evidence="4 11" id="KW-0808">Transferase</keyword>
<comment type="subcellular location">
    <subcellularLocation>
        <location evidence="1">Membrane</location>
        <topology evidence="1">Multi-pass membrane protein</topology>
    </subcellularLocation>
</comment>
<evidence type="ECO:0000256" key="7">
    <source>
        <dbReference type="ARBA" id="ARBA00023098"/>
    </source>
</evidence>
<dbReference type="InterPro" id="IPR000462">
    <property type="entry name" value="CDP-OH_P_trans"/>
</dbReference>
<organism evidence="13 14">
    <name type="scientific">Terrabacter lapilli</name>
    <dbReference type="NCBI Taxonomy" id="436231"/>
    <lineage>
        <taxon>Bacteria</taxon>
        <taxon>Bacillati</taxon>
        <taxon>Actinomycetota</taxon>
        <taxon>Actinomycetes</taxon>
        <taxon>Micrococcales</taxon>
        <taxon>Intrasporangiaceae</taxon>
        <taxon>Terrabacter</taxon>
    </lineage>
</organism>
<reference evidence="13 14" key="1">
    <citation type="journal article" date="2019" name="Int. J. Syst. Evol. Microbiol.">
        <title>The Global Catalogue of Microorganisms (GCM) 10K type strain sequencing project: providing services to taxonomists for standard genome sequencing and annotation.</title>
        <authorList>
            <consortium name="The Broad Institute Genomics Platform"/>
            <consortium name="The Broad Institute Genome Sequencing Center for Infectious Disease"/>
            <person name="Wu L."/>
            <person name="Ma J."/>
        </authorList>
    </citation>
    <scope>NUCLEOTIDE SEQUENCE [LARGE SCALE GENOMIC DNA]</scope>
    <source>
        <strain evidence="13 14">JCM 15628</strain>
    </source>
</reference>
<keyword evidence="3" id="KW-0444">Lipid biosynthesis</keyword>
<dbReference type="EMBL" id="BAAAPU010000004">
    <property type="protein sequence ID" value="GAA1974703.1"/>
    <property type="molecule type" value="Genomic_DNA"/>
</dbReference>
<evidence type="ECO:0000313" key="14">
    <source>
        <dbReference type="Proteomes" id="UP001500013"/>
    </source>
</evidence>